<dbReference type="PANTHER" id="PTHR30483">
    <property type="entry name" value="LEUCINE-SPECIFIC-BINDING PROTEIN"/>
    <property type="match status" value="1"/>
</dbReference>
<dbReference type="InterPro" id="IPR028081">
    <property type="entry name" value="Leu-bd"/>
</dbReference>
<comment type="caution">
    <text evidence="4">The sequence shown here is derived from an EMBL/GenBank/DDBJ whole genome shotgun (WGS) entry which is preliminary data.</text>
</comment>
<dbReference type="SUPFAM" id="SSF53822">
    <property type="entry name" value="Periplasmic binding protein-like I"/>
    <property type="match status" value="1"/>
</dbReference>
<dbReference type="InterPro" id="IPR051010">
    <property type="entry name" value="BCAA_transport"/>
</dbReference>
<feature type="domain" description="Leucine-binding protein" evidence="3">
    <location>
        <begin position="40"/>
        <end position="397"/>
    </location>
</feature>
<dbReference type="Proteomes" id="UP000027466">
    <property type="component" value="Unassembled WGS sequence"/>
</dbReference>
<protein>
    <submittedName>
        <fullName evidence="4">ABC transporter substrate-binding protein</fullName>
    </submittedName>
</protein>
<dbReference type="CDD" id="cd06337">
    <property type="entry name" value="PBP1_ABC_ligand_binding-like"/>
    <property type="match status" value="1"/>
</dbReference>
<evidence type="ECO:0000259" key="3">
    <source>
        <dbReference type="Pfam" id="PF13458"/>
    </source>
</evidence>
<dbReference type="InterPro" id="IPR006311">
    <property type="entry name" value="TAT_signal"/>
</dbReference>
<dbReference type="STRING" id="60547.GCA_000751215_00013"/>
<keyword evidence="5" id="KW-1185">Reference proteome</keyword>
<evidence type="ECO:0000256" key="2">
    <source>
        <dbReference type="ARBA" id="ARBA00022729"/>
    </source>
</evidence>
<dbReference type="PANTHER" id="PTHR30483:SF6">
    <property type="entry name" value="PERIPLASMIC BINDING PROTEIN OF ABC TRANSPORTER FOR NATURAL AMINO ACIDS"/>
    <property type="match status" value="1"/>
</dbReference>
<gene>
    <name evidence="4" type="ORF">BG61_39410</name>
</gene>
<proteinExistence type="inferred from homology"/>
<evidence type="ECO:0000313" key="4">
    <source>
        <dbReference type="EMBL" id="KDR38549.1"/>
    </source>
</evidence>
<evidence type="ECO:0000256" key="1">
    <source>
        <dbReference type="ARBA" id="ARBA00010062"/>
    </source>
</evidence>
<dbReference type="EMBL" id="JFHC01000085">
    <property type="protein sequence ID" value="KDR38549.1"/>
    <property type="molecule type" value="Genomic_DNA"/>
</dbReference>
<name>A0A069PFE1_9BURK</name>
<comment type="similarity">
    <text evidence="1">Belongs to the leucine-binding protein family.</text>
</comment>
<accession>A0A069PFE1</accession>
<dbReference type="PROSITE" id="PS51318">
    <property type="entry name" value="TAT"/>
    <property type="match status" value="1"/>
</dbReference>
<dbReference type="Gene3D" id="3.40.50.2300">
    <property type="match status" value="2"/>
</dbReference>
<dbReference type="Pfam" id="PF13458">
    <property type="entry name" value="Peripla_BP_6"/>
    <property type="match status" value="1"/>
</dbReference>
<dbReference type="AlphaFoldDB" id="A0A069PFE1"/>
<dbReference type="InterPro" id="IPR028082">
    <property type="entry name" value="Peripla_BP_I"/>
</dbReference>
<sequence length="432" mass="46187">MDDRSIDGARRQFVKMAASAALVGTSPMLARIANAAGPRTLKIGYVSPQTGPLAPFGEADRFTIQQMQTALKSGIAIGGKLYPVSVIVKDSQSNPNRAGEVANDLILKDKVDIMLVSGTPETANPVSDACEVNEMPCVSTVVPWQPWFFGRKGDPKKGFNYTYHFFWGLEDVITVYTGMWQSVQTNKAVGGLFPNDGDGNAWGDGKLGFPPVLAQKGFTLKDPGRFQSMTQDFSAQIAAFKQGGSQIVTGVVIPPDAKNFLVQARQQGFRPKVISIGKALLFPTSIEALGDLGDGLSTEVWWSPSHPFKSSVTGQSARQLADAYEKTTSKQWTQPIGFAHALFEIAVDAFKRTKDVDSSEAIRDAVASTKLDTVVGHVAWGSGPVKNVAKTPLVGGQWVKAQAGAAHRFDLAIVNNQLAPGVPLSGPLKLIG</sequence>
<evidence type="ECO:0000313" key="5">
    <source>
        <dbReference type="Proteomes" id="UP000027466"/>
    </source>
</evidence>
<dbReference type="RefSeq" id="WP_035924219.1">
    <property type="nucleotide sequence ID" value="NZ_CADFFX010000052.1"/>
</dbReference>
<organism evidence="4 5">
    <name type="scientific">Caballeronia glathei</name>
    <dbReference type="NCBI Taxonomy" id="60547"/>
    <lineage>
        <taxon>Bacteria</taxon>
        <taxon>Pseudomonadati</taxon>
        <taxon>Pseudomonadota</taxon>
        <taxon>Betaproteobacteria</taxon>
        <taxon>Burkholderiales</taxon>
        <taxon>Burkholderiaceae</taxon>
        <taxon>Caballeronia</taxon>
    </lineage>
</organism>
<reference evidence="4 5" key="1">
    <citation type="submission" date="2014-03" db="EMBL/GenBank/DDBJ databases">
        <title>Draft Genome Sequences of Four Burkholderia Strains.</title>
        <authorList>
            <person name="Liu X.Y."/>
            <person name="Li C.X."/>
            <person name="Xu J.H."/>
        </authorList>
    </citation>
    <scope>NUCLEOTIDE SEQUENCE [LARGE SCALE GENOMIC DNA]</scope>
    <source>
        <strain evidence="4 5">DSM 50014</strain>
    </source>
</reference>
<keyword evidence="2" id="KW-0732">Signal</keyword>